<dbReference type="AlphaFoldDB" id="A0A0C2EQ30"/>
<protein>
    <submittedName>
        <fullName evidence="1">Uncharacterized protein</fullName>
    </submittedName>
</protein>
<evidence type="ECO:0000313" key="1">
    <source>
        <dbReference type="EMBL" id="KIH80698.1"/>
    </source>
</evidence>
<accession>A0A0C2EQ30</accession>
<dbReference type="PATRIC" id="fig|226910.6.peg.5411"/>
<dbReference type="RefSeq" id="WP_040071768.1">
    <property type="nucleotide sequence ID" value="NZ_JXDG01000070.1"/>
</dbReference>
<proteinExistence type="predicted"/>
<dbReference type="OrthoDB" id="6556332at2"/>
<dbReference type="Proteomes" id="UP000031535">
    <property type="component" value="Unassembled WGS sequence"/>
</dbReference>
<dbReference type="EMBL" id="JXDG01000070">
    <property type="protein sequence ID" value="KIH80698.1"/>
    <property type="molecule type" value="Genomic_DNA"/>
</dbReference>
<organism evidence="1 2">
    <name type="scientific">Pseudomonas batumici</name>
    <dbReference type="NCBI Taxonomy" id="226910"/>
    <lineage>
        <taxon>Bacteria</taxon>
        <taxon>Pseudomonadati</taxon>
        <taxon>Pseudomonadota</taxon>
        <taxon>Gammaproteobacteria</taxon>
        <taxon>Pseudomonadales</taxon>
        <taxon>Pseudomonadaceae</taxon>
        <taxon>Pseudomonas</taxon>
    </lineage>
</organism>
<reference evidence="1 2" key="1">
    <citation type="submission" date="2015-01" db="EMBL/GenBank/DDBJ databases">
        <title>Complete genome of Pseudomonas batumici UCM B-321 producer of the batumin antibiotic with strong antistaphilococcal and potential anticancer activity.</title>
        <authorList>
            <person name="Klochko V.V."/>
            <person name="Zelena L.B."/>
            <person name="Elena K.A."/>
            <person name="Reva O.N."/>
        </authorList>
    </citation>
    <scope>NUCLEOTIDE SEQUENCE [LARGE SCALE GENOMIC DNA]</scope>
    <source>
        <strain evidence="1 2">UCM B-321</strain>
    </source>
</reference>
<comment type="caution">
    <text evidence="1">The sequence shown here is derived from an EMBL/GenBank/DDBJ whole genome shotgun (WGS) entry which is preliminary data.</text>
</comment>
<sequence>MNLKECNDTLCDLLKRSGYEDEADEIQALVAIVLDPGSSDSQRNEAIKNLTMRCHPKWLGDFFIDGMTYPQWTDLITHFEKLLNRQKRP</sequence>
<gene>
    <name evidence="1" type="ORF">UCMB321_5423</name>
</gene>
<keyword evidence="2" id="KW-1185">Reference proteome</keyword>
<evidence type="ECO:0000313" key="2">
    <source>
        <dbReference type="Proteomes" id="UP000031535"/>
    </source>
</evidence>
<name>A0A0C2EQ30_9PSED</name>